<dbReference type="InterPro" id="IPR036188">
    <property type="entry name" value="FAD/NAD-bd_sf"/>
</dbReference>
<reference evidence="8" key="1">
    <citation type="submission" date="2022-07" db="EMBL/GenBank/DDBJ databases">
        <authorList>
            <person name="Trinca V."/>
            <person name="Uliana J.V.C."/>
            <person name="Torres T.T."/>
            <person name="Ward R.J."/>
            <person name="Monesi N."/>
        </authorList>
    </citation>
    <scope>NUCLEOTIDE SEQUENCE</scope>
    <source>
        <strain evidence="8">HSMRA1968</strain>
        <tissue evidence="8">Whole embryos</tissue>
    </source>
</reference>
<dbReference type="SUPFAM" id="SSF51905">
    <property type="entry name" value="FAD/NAD(P)-binding domain"/>
    <property type="match status" value="2"/>
</dbReference>
<evidence type="ECO:0000256" key="4">
    <source>
        <dbReference type="ARBA" id="ARBA00022827"/>
    </source>
</evidence>
<name>A0A9Q0MJC6_9DIPT</name>
<evidence type="ECO:0000256" key="5">
    <source>
        <dbReference type="RuleBase" id="RU003968"/>
    </source>
</evidence>
<feature type="domain" description="Glucose-methanol-choline oxidoreductase N-terminal" evidence="6">
    <location>
        <begin position="503"/>
        <end position="526"/>
    </location>
</feature>
<dbReference type="AlphaFoldDB" id="A0A9Q0MJC6"/>
<dbReference type="InterPro" id="IPR012132">
    <property type="entry name" value="GMC_OxRdtase"/>
</dbReference>
<sequence>MKNGCYWPRGKVLGGTSALNAMIYVRGNRRDYDHWSELGNPTWDWDSVLEYFKKSEDNQVDYLVEDKKHHGVGGPLKVDNFYSLVNMKMLLAECFFEMGYSEIFDVNGEEHLGITTVQVTAHKGQRWSAAKGFLVSAMDRPNLHIIKNAHVTNLEYNDDGSVKGVRYWIGKSTEQSAIARKEVVLSAGSINTPQILMTSGIGPKDHLESFQIDIVKDLPVGKHLEDHVFVPYFISLVKSNPTQMSESERSNMVYEYLIHRVGFLSNTGASDLVGFFNTRNDSKYPDIQLHTTYVYKNDAGLVKMIEMFGYEDELKESILGENRQTDVLMLMITLLNPKSVGRIELRSSDPFDPPKIYHNYLTEQEDIDTLIRGIRIFQNLSDTEVYHMFEGEEMKLKLPACDKLGYDSDAYWECYLRYMATTMYHPTGTAKMGPDSDTEAVVDSELRVRGVKGLRVADASIMPKIIPLLFLTLQNTTSDWGYFTEKSKESCLGMKNGCYWPRGKLLGGSSAINGMIYVRGNRRDYDHWSELGNPTWDWNSVLEYFKKSEDMGVDYLIEDKKHHSVGGPLKVDNVNAFLAMKAILAECFFEMGYKEIFDVNGDEYLGLTVAQLTAYKGARWSAAKAFLLPAMDRPNLQIIKNAHVTNLEYNEDGSVKGVKFSISASEERTAVVRKEVVLSAGVINTPQILMQSGIGPKEHLEKLKINLVKDLPVGKHLEDHFMIPYMLSFAKTSPIQRSLRDVVEMVFQYAIHKTNDLSTVGSIDWMAFVNTKNDSNYPDIQYHIFYAYKNEPMLSTVLNLLGYKDEIINSILPSNAYSETVLFLVSLLNPKSSGKVELRSSDPFDPPKIYHNYLSEQEDVDTLLRGIRILRNLSSVDMFHMYDGEDLRPKLPACDLLKYDSDAYWECYMRYMGTTLYHATGTVKMGPDTDKEAVVDSELRLRGVKGLRVADASIMPKIVSGNTNAPTIMIGEKAADFIKKEYGE</sequence>
<evidence type="ECO:0000256" key="3">
    <source>
        <dbReference type="ARBA" id="ARBA00022630"/>
    </source>
</evidence>
<dbReference type="Gene3D" id="3.50.50.60">
    <property type="entry name" value="FAD/NAD(P)-binding domain"/>
    <property type="match status" value="2"/>
</dbReference>
<protein>
    <submittedName>
        <fullName evidence="8">Glucose dehydrogenase [FAD, quinone]</fullName>
    </submittedName>
</protein>
<dbReference type="PROSITE" id="PS00623">
    <property type="entry name" value="GMC_OXRED_1"/>
    <property type="match status" value="2"/>
</dbReference>
<dbReference type="Proteomes" id="UP001151699">
    <property type="component" value="Unassembled WGS sequence"/>
</dbReference>
<proteinExistence type="inferred from homology"/>
<dbReference type="PANTHER" id="PTHR11552">
    <property type="entry name" value="GLUCOSE-METHANOL-CHOLINE GMC OXIDOREDUCTASE"/>
    <property type="match status" value="1"/>
</dbReference>
<keyword evidence="9" id="KW-1185">Reference proteome</keyword>
<feature type="domain" description="Glucose-methanol-choline oxidoreductase N-terminal" evidence="7">
    <location>
        <begin position="188"/>
        <end position="202"/>
    </location>
</feature>
<comment type="caution">
    <text evidence="8">The sequence shown here is derived from an EMBL/GenBank/DDBJ whole genome shotgun (WGS) entry which is preliminary data.</text>
</comment>
<dbReference type="InterPro" id="IPR007867">
    <property type="entry name" value="GMC_OxRtase_C"/>
</dbReference>
<gene>
    <name evidence="8" type="primary">Gld_1</name>
    <name evidence="8" type="ORF">Bhyg_17074</name>
</gene>
<comment type="cofactor">
    <cofactor evidence="1">
        <name>FAD</name>
        <dbReference type="ChEBI" id="CHEBI:57692"/>
    </cofactor>
</comment>
<dbReference type="Pfam" id="PF05199">
    <property type="entry name" value="GMC_oxred_C"/>
    <property type="match status" value="2"/>
</dbReference>
<dbReference type="EMBL" id="WJQU01003153">
    <property type="protein sequence ID" value="KAJ6627314.1"/>
    <property type="molecule type" value="Genomic_DNA"/>
</dbReference>
<evidence type="ECO:0000259" key="7">
    <source>
        <dbReference type="PROSITE" id="PS00624"/>
    </source>
</evidence>
<accession>A0A9Q0MJC6</accession>
<dbReference type="OrthoDB" id="269227at2759"/>
<keyword evidence="4 5" id="KW-0274">FAD</keyword>
<dbReference type="PANTHER" id="PTHR11552:SF147">
    <property type="entry name" value="CHOLINE DEHYDROGENASE, MITOCHONDRIAL"/>
    <property type="match status" value="1"/>
</dbReference>
<dbReference type="Gene3D" id="3.30.560.10">
    <property type="entry name" value="Glucose Oxidase, domain 3"/>
    <property type="match status" value="2"/>
</dbReference>
<evidence type="ECO:0000256" key="2">
    <source>
        <dbReference type="ARBA" id="ARBA00010790"/>
    </source>
</evidence>
<dbReference type="SUPFAM" id="SSF54373">
    <property type="entry name" value="FAD-linked reductases, C-terminal domain"/>
    <property type="match status" value="2"/>
</dbReference>
<evidence type="ECO:0000313" key="8">
    <source>
        <dbReference type="EMBL" id="KAJ6627314.1"/>
    </source>
</evidence>
<dbReference type="InterPro" id="IPR000172">
    <property type="entry name" value="GMC_OxRdtase_N"/>
</dbReference>
<organism evidence="8 9">
    <name type="scientific">Pseudolycoriella hygida</name>
    <dbReference type="NCBI Taxonomy" id="35572"/>
    <lineage>
        <taxon>Eukaryota</taxon>
        <taxon>Metazoa</taxon>
        <taxon>Ecdysozoa</taxon>
        <taxon>Arthropoda</taxon>
        <taxon>Hexapoda</taxon>
        <taxon>Insecta</taxon>
        <taxon>Pterygota</taxon>
        <taxon>Neoptera</taxon>
        <taxon>Endopterygota</taxon>
        <taxon>Diptera</taxon>
        <taxon>Nematocera</taxon>
        <taxon>Sciaroidea</taxon>
        <taxon>Sciaridae</taxon>
        <taxon>Pseudolycoriella</taxon>
    </lineage>
</organism>
<evidence type="ECO:0000313" key="9">
    <source>
        <dbReference type="Proteomes" id="UP001151699"/>
    </source>
</evidence>
<evidence type="ECO:0000256" key="1">
    <source>
        <dbReference type="ARBA" id="ARBA00001974"/>
    </source>
</evidence>
<dbReference type="GO" id="GO:0050660">
    <property type="term" value="F:flavin adenine dinucleotide binding"/>
    <property type="evidence" value="ECO:0007669"/>
    <property type="project" value="InterPro"/>
</dbReference>
<evidence type="ECO:0000259" key="6">
    <source>
        <dbReference type="PROSITE" id="PS00623"/>
    </source>
</evidence>
<dbReference type="Pfam" id="PF00732">
    <property type="entry name" value="GMC_oxred_N"/>
    <property type="match status" value="2"/>
</dbReference>
<feature type="domain" description="Glucose-methanol-choline oxidoreductase N-terminal" evidence="6">
    <location>
        <begin position="10"/>
        <end position="33"/>
    </location>
</feature>
<dbReference type="PROSITE" id="PS00624">
    <property type="entry name" value="GMC_OXRED_2"/>
    <property type="match status" value="1"/>
</dbReference>
<keyword evidence="3 5" id="KW-0285">Flavoprotein</keyword>
<comment type="similarity">
    <text evidence="2 5">Belongs to the GMC oxidoreductase family.</text>
</comment>
<dbReference type="GO" id="GO:0016614">
    <property type="term" value="F:oxidoreductase activity, acting on CH-OH group of donors"/>
    <property type="evidence" value="ECO:0007669"/>
    <property type="project" value="InterPro"/>
</dbReference>